<evidence type="ECO:0000313" key="1">
    <source>
        <dbReference type="EMBL" id="OGF93464.1"/>
    </source>
</evidence>
<gene>
    <name evidence="1" type="ORF">A3G54_04210</name>
</gene>
<protein>
    <submittedName>
        <fullName evidence="1">Uncharacterized protein</fullName>
    </submittedName>
</protein>
<sequence>MNIVKSASLPVPYAAEQSPRTISAWLDFFLFELISWYFGHNNAPPQIIRYPTQRPDPANLDWPQNTEAQEALEVLRREFSHSSIGGLMRLGKAISRGFVPGTDWDDSILSFRLGFHGSAIKDSEDQTENAFTIYWRGHQREIDPEWLLFEIRAKL</sequence>
<evidence type="ECO:0000313" key="2">
    <source>
        <dbReference type="Proteomes" id="UP000178894"/>
    </source>
</evidence>
<proteinExistence type="predicted"/>
<dbReference type="Proteomes" id="UP000178894">
    <property type="component" value="Unassembled WGS sequence"/>
</dbReference>
<dbReference type="EMBL" id="MFIQ01000017">
    <property type="protein sequence ID" value="OGF93464.1"/>
    <property type="molecule type" value="Genomic_DNA"/>
</dbReference>
<name>A0A1F5XZW0_9BACT</name>
<dbReference type="AlphaFoldDB" id="A0A1F5XZW0"/>
<comment type="caution">
    <text evidence="1">The sequence shown here is derived from an EMBL/GenBank/DDBJ whole genome shotgun (WGS) entry which is preliminary data.</text>
</comment>
<reference evidence="1 2" key="1">
    <citation type="journal article" date="2016" name="Nat. Commun.">
        <title>Thousands of microbial genomes shed light on interconnected biogeochemical processes in an aquifer system.</title>
        <authorList>
            <person name="Anantharaman K."/>
            <person name="Brown C.T."/>
            <person name="Hug L.A."/>
            <person name="Sharon I."/>
            <person name="Castelle C.J."/>
            <person name="Probst A.J."/>
            <person name="Thomas B.C."/>
            <person name="Singh A."/>
            <person name="Wilkins M.J."/>
            <person name="Karaoz U."/>
            <person name="Brodie E.L."/>
            <person name="Williams K.H."/>
            <person name="Hubbard S.S."/>
            <person name="Banfield J.F."/>
        </authorList>
    </citation>
    <scope>NUCLEOTIDE SEQUENCE [LARGE SCALE GENOMIC DNA]</scope>
</reference>
<accession>A0A1F5XZW0</accession>
<organism evidence="1 2">
    <name type="scientific">Candidatus Giovannonibacteria bacterium RIFCSPLOWO2_12_FULL_44_15</name>
    <dbReference type="NCBI Taxonomy" id="1798364"/>
    <lineage>
        <taxon>Bacteria</taxon>
        <taxon>Candidatus Giovannoniibacteriota</taxon>
    </lineage>
</organism>